<dbReference type="PANTHER" id="PTHR40448:SF1">
    <property type="entry name" value="TWO-COMPONENT SENSOR HISTIDINE KINASE"/>
    <property type="match status" value="1"/>
</dbReference>
<name>A0A1M4ZPB4_9CLOT</name>
<proteinExistence type="predicted"/>
<dbReference type="RefSeq" id="WP_072852890.1">
    <property type="nucleotide sequence ID" value="NZ_FQVI01000016.1"/>
</dbReference>
<dbReference type="GO" id="GO:0042802">
    <property type="term" value="F:identical protein binding"/>
    <property type="evidence" value="ECO:0007669"/>
    <property type="project" value="TreeGrafter"/>
</dbReference>
<keyword evidence="4" id="KW-1185">Reference proteome</keyword>
<gene>
    <name evidence="3" type="ORF">SAMN02745158_02843</name>
</gene>
<reference evidence="3 4" key="1">
    <citation type="submission" date="2016-11" db="EMBL/GenBank/DDBJ databases">
        <authorList>
            <person name="Jaros S."/>
            <person name="Januszkiewicz K."/>
            <person name="Wedrychowicz H."/>
        </authorList>
    </citation>
    <scope>NUCLEOTIDE SEQUENCE [LARGE SCALE GENOMIC DNA]</scope>
    <source>
        <strain evidence="3 4">DSM 17459</strain>
    </source>
</reference>
<feature type="transmembrane region" description="Helical" evidence="1">
    <location>
        <begin position="34"/>
        <end position="53"/>
    </location>
</feature>
<dbReference type="STRING" id="1122155.SAMN02745158_02843"/>
<evidence type="ECO:0000313" key="3">
    <source>
        <dbReference type="EMBL" id="SHF19844.1"/>
    </source>
</evidence>
<keyword evidence="1" id="KW-0812">Transmembrane</keyword>
<feature type="transmembrane region" description="Helical" evidence="1">
    <location>
        <begin position="85"/>
        <end position="108"/>
    </location>
</feature>
<feature type="transmembrane region" description="Helical" evidence="1">
    <location>
        <begin position="120"/>
        <end position="138"/>
    </location>
</feature>
<dbReference type="OrthoDB" id="1634477at2"/>
<keyword evidence="1" id="KW-0472">Membrane</keyword>
<dbReference type="Proteomes" id="UP000184245">
    <property type="component" value="Unassembled WGS sequence"/>
</dbReference>
<feature type="transmembrane region" description="Helical" evidence="1">
    <location>
        <begin position="150"/>
        <end position="173"/>
    </location>
</feature>
<dbReference type="InterPro" id="IPR032834">
    <property type="entry name" value="NatK-like_C"/>
</dbReference>
<dbReference type="AlphaFoldDB" id="A0A1M4ZPB4"/>
<evidence type="ECO:0000313" key="4">
    <source>
        <dbReference type="Proteomes" id="UP000184245"/>
    </source>
</evidence>
<feature type="transmembrane region" description="Helical" evidence="1">
    <location>
        <begin position="59"/>
        <end position="78"/>
    </location>
</feature>
<feature type="domain" description="Sensor histidine kinase NatK-like C-terminal" evidence="2">
    <location>
        <begin position="322"/>
        <end position="423"/>
    </location>
</feature>
<dbReference type="Gene3D" id="3.30.565.10">
    <property type="entry name" value="Histidine kinase-like ATPase, C-terminal domain"/>
    <property type="match status" value="1"/>
</dbReference>
<evidence type="ECO:0000259" key="2">
    <source>
        <dbReference type="Pfam" id="PF14501"/>
    </source>
</evidence>
<dbReference type="Pfam" id="PF14501">
    <property type="entry name" value="HATPase_c_5"/>
    <property type="match status" value="1"/>
</dbReference>
<dbReference type="EMBL" id="FQVI01000016">
    <property type="protein sequence ID" value="SHF19844.1"/>
    <property type="molecule type" value="Genomic_DNA"/>
</dbReference>
<dbReference type="PANTHER" id="PTHR40448">
    <property type="entry name" value="TWO-COMPONENT SENSOR HISTIDINE KINASE"/>
    <property type="match status" value="1"/>
</dbReference>
<feature type="transmembrane region" description="Helical" evidence="1">
    <location>
        <begin position="6"/>
        <end position="22"/>
    </location>
</feature>
<dbReference type="CDD" id="cd16935">
    <property type="entry name" value="HATPase_AgrC-ComD-like"/>
    <property type="match status" value="1"/>
</dbReference>
<feature type="transmembrane region" description="Helical" evidence="1">
    <location>
        <begin position="185"/>
        <end position="205"/>
    </location>
</feature>
<organism evidence="3 4">
    <name type="scientific">Lactonifactor longoviformis DSM 17459</name>
    <dbReference type="NCBI Taxonomy" id="1122155"/>
    <lineage>
        <taxon>Bacteria</taxon>
        <taxon>Bacillati</taxon>
        <taxon>Bacillota</taxon>
        <taxon>Clostridia</taxon>
        <taxon>Eubacteriales</taxon>
        <taxon>Clostridiaceae</taxon>
        <taxon>Lactonifactor</taxon>
    </lineage>
</organism>
<protein>
    <submittedName>
        <fullName evidence="3">GHKL domain-containing protein</fullName>
    </submittedName>
</protein>
<dbReference type="SUPFAM" id="SSF55874">
    <property type="entry name" value="ATPase domain of HSP90 chaperone/DNA topoisomerase II/histidine kinase"/>
    <property type="match status" value="1"/>
</dbReference>
<sequence length="426" mass="47972">MGTVVKSLVLCLLMGLCCKIYFETLAKRRTPGIKWLGSTSLPGFTLGFMVISFTRIPPYILQPVRLILIIFIAAQIYYQLRILQNFVLTVLFCAVFWMTEILTGAVLYALPRGPLIPEQMIEPLAIGVLVLLMLLFHIRCRKRGRLRSAGWLRFGYLPVCSMVVAVALSMVLWDSSTVNAAARLVIIMGFAVFFGITLYFTGDILEKEEEMQNLRLSRERTRNQMAVYQSMQRSYEQQRKFLHDYKNQLTCIQGLLAEGKEEEAAGYAAKLAGSLKKSADTVNANHTVVNVVLNQKYRYAEEKGIAMVLAVNDLSGLAMEDEDLVTLLVNLLDNAIEACEKLEDGKKVIQFKMIQEEEQLILSVRNPVRAPVEIRGNKVMNSGKQGPGHGIGLLNVEEVIKKNHGTSTLQCRDGWFYFAAMFPVRQ</sequence>
<accession>A0A1M4ZPB4</accession>
<keyword evidence="1" id="KW-1133">Transmembrane helix</keyword>
<dbReference type="InterPro" id="IPR036890">
    <property type="entry name" value="HATPase_C_sf"/>
</dbReference>
<evidence type="ECO:0000256" key="1">
    <source>
        <dbReference type="SAM" id="Phobius"/>
    </source>
</evidence>